<dbReference type="Proteomes" id="UP001195941">
    <property type="component" value="Unassembled WGS sequence"/>
</dbReference>
<accession>A0ABS5HQ32</accession>
<keyword evidence="1" id="KW-1133">Transmembrane helix</keyword>
<feature type="transmembrane region" description="Helical" evidence="1">
    <location>
        <begin position="78"/>
        <end position="99"/>
    </location>
</feature>
<feature type="transmembrane region" description="Helical" evidence="1">
    <location>
        <begin position="45"/>
        <end position="66"/>
    </location>
</feature>
<feature type="transmembrane region" description="Helical" evidence="1">
    <location>
        <begin position="12"/>
        <end position="33"/>
    </location>
</feature>
<sequence length="147" mass="16428">MDKQKRRERLRPFKLALAFTAAGELTYFLGWGLWLYPAGNVLLKLAWTVTCAIAMAVAVGVVVTVWRARKPDRLTTWIGTAFLYALILSICTMICYIMDSRFDYFGGASAPTLFVTAGLLPAFLSAIPFTWLLHASRGRDTLNRLGF</sequence>
<evidence type="ECO:0000313" key="2">
    <source>
        <dbReference type="EMBL" id="MBR9651081.1"/>
    </source>
</evidence>
<organism evidence="2 3">
    <name type="scientific">Thalassovita aquimarina</name>
    <dbReference type="NCBI Taxonomy" id="2785917"/>
    <lineage>
        <taxon>Bacteria</taxon>
        <taxon>Pseudomonadati</taxon>
        <taxon>Pseudomonadota</taxon>
        <taxon>Alphaproteobacteria</taxon>
        <taxon>Rhodobacterales</taxon>
        <taxon>Roseobacteraceae</taxon>
        <taxon>Thalassovita</taxon>
    </lineage>
</organism>
<evidence type="ECO:0000256" key="1">
    <source>
        <dbReference type="SAM" id="Phobius"/>
    </source>
</evidence>
<proteinExistence type="predicted"/>
<evidence type="ECO:0000313" key="3">
    <source>
        <dbReference type="Proteomes" id="UP001195941"/>
    </source>
</evidence>
<gene>
    <name evidence="2" type="ORF">IT775_08100</name>
</gene>
<protein>
    <submittedName>
        <fullName evidence="2">Uncharacterized protein</fullName>
    </submittedName>
</protein>
<keyword evidence="1" id="KW-0812">Transmembrane</keyword>
<keyword evidence="3" id="KW-1185">Reference proteome</keyword>
<dbReference type="EMBL" id="JADMKU010000005">
    <property type="protein sequence ID" value="MBR9651081.1"/>
    <property type="molecule type" value="Genomic_DNA"/>
</dbReference>
<dbReference type="RefSeq" id="WP_212700589.1">
    <property type="nucleotide sequence ID" value="NZ_JADMKU010000005.1"/>
</dbReference>
<feature type="transmembrane region" description="Helical" evidence="1">
    <location>
        <begin position="111"/>
        <end position="134"/>
    </location>
</feature>
<reference evidence="2 3" key="1">
    <citation type="journal article" date="2021" name="Arch. Microbiol.">
        <title>Thalassobius aquimarinus sp. nov., isolated from the Sea of Japan seashore.</title>
        <authorList>
            <person name="Kurilenko V.V."/>
            <person name="Romanenko L.A."/>
            <person name="Chernysheva N.Y."/>
            <person name="Velansky P.V."/>
            <person name="Tekutyeva L.A."/>
            <person name="Isaeva M.P."/>
            <person name="Mikhailov V.V."/>
        </authorList>
    </citation>
    <scope>NUCLEOTIDE SEQUENCE [LARGE SCALE GENOMIC DNA]</scope>
    <source>
        <strain evidence="2 3">KMM 8518</strain>
    </source>
</reference>
<comment type="caution">
    <text evidence="2">The sequence shown here is derived from an EMBL/GenBank/DDBJ whole genome shotgun (WGS) entry which is preliminary data.</text>
</comment>
<name>A0ABS5HQ32_9RHOB</name>
<keyword evidence="1" id="KW-0472">Membrane</keyword>